<proteinExistence type="predicted"/>
<dbReference type="GO" id="GO:0071281">
    <property type="term" value="P:cellular response to iron ion"/>
    <property type="evidence" value="ECO:0007669"/>
    <property type="project" value="TreeGrafter"/>
</dbReference>
<dbReference type="PROSITE" id="PS51257">
    <property type="entry name" value="PROKAR_LIPOPROTEIN"/>
    <property type="match status" value="1"/>
</dbReference>
<protein>
    <submittedName>
        <fullName evidence="3">Iron complex transport system substrate-binding protein</fullName>
    </submittedName>
</protein>
<keyword evidence="1" id="KW-0732">Signal</keyword>
<sequence>MRIAAALAMLAALAACQPRAPLPALRGVASIDFCADQMLLGLVPKDRIRAVSFEADSDTSFAVPRARGIDRLRPQLEDIVAARPAVVVRSYGGDARLDGQLRAMGIRVVQLGFPMSFDDARRDMLRVGDALGAAARARALITGFDREIAAARTTADKGADRGTALYVTPGDVTTGPGSLVAEVMGAAGYRPYRAAPGWGSLPLEAMVRRPPDLVFRAFFDSPRYRQDHWTASRHPVVARATRRARQVEVPGAWLSCGNWLMGHAVTRLAAA</sequence>
<dbReference type="InterPro" id="IPR050902">
    <property type="entry name" value="ABC_Transporter_SBP"/>
</dbReference>
<evidence type="ECO:0000256" key="1">
    <source>
        <dbReference type="SAM" id="SignalP"/>
    </source>
</evidence>
<organism evidence="3 4">
    <name type="scientific">Sphingopyxis panaciterrulae</name>
    <dbReference type="NCBI Taxonomy" id="462372"/>
    <lineage>
        <taxon>Bacteria</taxon>
        <taxon>Pseudomonadati</taxon>
        <taxon>Pseudomonadota</taxon>
        <taxon>Alphaproteobacteria</taxon>
        <taxon>Sphingomonadales</taxon>
        <taxon>Sphingomonadaceae</taxon>
        <taxon>Sphingopyxis</taxon>
    </lineage>
</organism>
<dbReference type="EMBL" id="JACIJH010000005">
    <property type="protein sequence ID" value="MBB5706661.1"/>
    <property type="molecule type" value="Genomic_DNA"/>
</dbReference>
<feature type="chain" id="PRO_5031399442" evidence="1">
    <location>
        <begin position="21"/>
        <end position="271"/>
    </location>
</feature>
<dbReference type="Gene3D" id="3.40.50.1980">
    <property type="entry name" value="Nitrogenase molybdenum iron protein domain"/>
    <property type="match status" value="2"/>
</dbReference>
<dbReference type="PANTHER" id="PTHR30535:SF34">
    <property type="entry name" value="MOLYBDATE-BINDING PROTEIN MOLA"/>
    <property type="match status" value="1"/>
</dbReference>
<gene>
    <name evidence="3" type="ORF">FHR21_002018</name>
</gene>
<comment type="caution">
    <text evidence="3">The sequence shown here is derived from an EMBL/GenBank/DDBJ whole genome shotgun (WGS) entry which is preliminary data.</text>
</comment>
<reference evidence="3 4" key="1">
    <citation type="submission" date="2020-08" db="EMBL/GenBank/DDBJ databases">
        <title>Genomic Encyclopedia of Type Strains, Phase IV (KMG-IV): sequencing the most valuable type-strain genomes for metagenomic binning, comparative biology and taxonomic classification.</title>
        <authorList>
            <person name="Goeker M."/>
        </authorList>
    </citation>
    <scope>NUCLEOTIDE SEQUENCE [LARGE SCALE GENOMIC DNA]</scope>
    <source>
        <strain evidence="3 4">DSM 27163</strain>
    </source>
</reference>
<dbReference type="SUPFAM" id="SSF53807">
    <property type="entry name" value="Helical backbone' metal receptor"/>
    <property type="match status" value="1"/>
</dbReference>
<keyword evidence="4" id="KW-1185">Reference proteome</keyword>
<dbReference type="RefSeq" id="WP_184097767.1">
    <property type="nucleotide sequence ID" value="NZ_JACIJH010000005.1"/>
</dbReference>
<feature type="domain" description="Fe/B12 periplasmic-binding" evidence="2">
    <location>
        <begin position="73"/>
        <end position="216"/>
    </location>
</feature>
<accession>A0A7W9B5J5</accession>
<dbReference type="Pfam" id="PF01497">
    <property type="entry name" value="Peripla_BP_2"/>
    <property type="match status" value="1"/>
</dbReference>
<dbReference type="InterPro" id="IPR002491">
    <property type="entry name" value="ABC_transptr_periplasmic_BD"/>
</dbReference>
<dbReference type="Proteomes" id="UP000537161">
    <property type="component" value="Unassembled WGS sequence"/>
</dbReference>
<name>A0A7W9B5J5_9SPHN</name>
<evidence type="ECO:0000313" key="4">
    <source>
        <dbReference type="Proteomes" id="UP000537161"/>
    </source>
</evidence>
<dbReference type="PANTHER" id="PTHR30535">
    <property type="entry name" value="VITAMIN B12-BINDING PROTEIN"/>
    <property type="match status" value="1"/>
</dbReference>
<dbReference type="AlphaFoldDB" id="A0A7W9B5J5"/>
<evidence type="ECO:0000259" key="2">
    <source>
        <dbReference type="Pfam" id="PF01497"/>
    </source>
</evidence>
<feature type="signal peptide" evidence="1">
    <location>
        <begin position="1"/>
        <end position="20"/>
    </location>
</feature>
<evidence type="ECO:0000313" key="3">
    <source>
        <dbReference type="EMBL" id="MBB5706661.1"/>
    </source>
</evidence>